<dbReference type="SUPFAM" id="SSF51445">
    <property type="entry name" value="(Trans)glycosidases"/>
    <property type="match status" value="1"/>
</dbReference>
<evidence type="ECO:0000256" key="6">
    <source>
        <dbReference type="ARBA" id="ARBA00023295"/>
    </source>
</evidence>
<dbReference type="PROSITE" id="PS00608">
    <property type="entry name" value="GLYCOSYL_HYDROL_F2_2"/>
    <property type="match status" value="1"/>
</dbReference>
<dbReference type="OrthoDB" id="9762066at2"/>
<accession>A0A080N360</accession>
<evidence type="ECO:0000256" key="3">
    <source>
        <dbReference type="ARBA" id="ARBA00012756"/>
    </source>
</evidence>
<evidence type="ECO:0000256" key="2">
    <source>
        <dbReference type="ARBA" id="ARBA00007401"/>
    </source>
</evidence>
<feature type="domain" description="Beta galactosidase small chain/" evidence="9">
    <location>
        <begin position="874"/>
        <end position="1145"/>
    </location>
</feature>
<dbReference type="Gene3D" id="2.70.98.10">
    <property type="match status" value="1"/>
</dbReference>
<dbReference type="Pfam" id="PF16353">
    <property type="entry name" value="LacZ_4"/>
    <property type="match status" value="1"/>
</dbReference>
<keyword evidence="6 8" id="KW-0326">Glycosidase</keyword>
<dbReference type="EMBL" id="ATLK01000001">
    <property type="protein sequence ID" value="KFF31553.1"/>
    <property type="molecule type" value="Genomic_DNA"/>
</dbReference>
<dbReference type="eggNOG" id="COG3250">
    <property type="taxonomic scope" value="Bacteria"/>
</dbReference>
<dbReference type="STRING" id="1341695.BBOMB_0930"/>
<comment type="caution">
    <text evidence="10">The sequence shown here is derived from an EMBL/GenBank/DDBJ whole genome shotgun (WGS) entry which is preliminary data.</text>
</comment>
<keyword evidence="11" id="KW-1185">Reference proteome</keyword>
<dbReference type="Pfam" id="PF00703">
    <property type="entry name" value="Glyco_hydro_2"/>
    <property type="match status" value="1"/>
</dbReference>
<dbReference type="InterPro" id="IPR006101">
    <property type="entry name" value="Glyco_hydro_2"/>
</dbReference>
<dbReference type="InterPro" id="IPR006103">
    <property type="entry name" value="Glyco_hydro_2_cat"/>
</dbReference>
<dbReference type="InterPro" id="IPR023230">
    <property type="entry name" value="Glyco_hydro_2_CS"/>
</dbReference>
<sequence>MFIRRYYEDPSQLHVGAEPPHAYFVPDSVPGDLRGDLRMQSPRFVCLDGEWGFHYYHSVYDLDAEVSRAQIEGSKPFYDIDFDMCCDDGTGVYGTIPVPSVWQMQGYDHQQYTNVEYPFPYDPPFVPQDNPCGVYLRDFDYEVDSKAPRAFLNFEGVDSCFYVWMNGVLVGYSQVSHSTTEFEVTDLLRPGRNRVVVLVLKWCDGSYLEDQDKFRMSGIFRSVYLLRRPKEGIRDYFVRTDLNADYSAARVSVDVDFLMSGHPSQRGTLESDEISGSVVVSRDGILADSAVEGVFCPISASLYGPDDEFVGRTKAVVENGKANLTWDISTPQLWNAEEPNLYRLELETFAPCTVHDVSACGNEPTPVEIITDYIGIREVHAEGNVVKVNGNPIKIHGVNRHDSDPKTGFTISQDQLMHDLTLMKEHNVNAIRTSHYPNSPQYYALFDRLGFYVIAEADIESHGIESLYGRHSKGGDFDLWNGKIADEPRFTRSIVDRVQRNVEGQKNHPAVVIWSMGNESGYGCGFEEALKWTKLRDSTRLTHYESAIHGSPRVGLDYSNLDIYSRMYPSVKMIDDYFTPEGPHGVCKTGDDGNGGLRPFFLCEFCHAMGNGPGDLEEYFEAFQRHDGLMGGCVWEWCDHAIDKGRDLEGHKVYLYGGDHGEFPHQGNFCMDGLVYPDRKPHTGLKEFKNVFRPARVVGFDASTGVFRVHNYMDFVDLSDYVTFSWELLVDGRTQMRGCFAPTGGKCDPSETCDVAAETYCGSVPSIPAHGEAELRLPAFDVPELGKVTLLVHYRLRHADEVLPAGFDLGFDQVDVALEGRSNLAAQAVLAAGTTSSAVASARAASSVSAPSATAGTAINDSPIRLEGDSRSIAVRGRDWRYEFDRRTGLVCSMSVGQRQLLAKPAELNVWRAPTDNDIQVKHEWESAGYSRCGSRAYSCEAELEKGGSVAVVNADIALVAPVIQPLAKVHARWTVYVNGVLDVRLRVERDADTFPFLPRFGLRLFLPKSMNRVEYCGYGPYESYVDKHRSSWYGDFVSSPQGFAEHYLKPQENGSHWGCDLVDLSGCGLRLAIASPTPFSFSCLPYTEEELTSKAHDFELEESAYTILCLDYAQSGVGSNSCGPALDERYRLDSASFEFALTLQPQTY</sequence>
<dbReference type="InterPro" id="IPR017853">
    <property type="entry name" value="GH"/>
</dbReference>
<evidence type="ECO:0000313" key="11">
    <source>
        <dbReference type="Proteomes" id="UP000028730"/>
    </source>
</evidence>
<dbReference type="PROSITE" id="PS00719">
    <property type="entry name" value="GLYCOSYL_HYDROL_F2_1"/>
    <property type="match status" value="1"/>
</dbReference>
<dbReference type="Gene3D" id="2.60.120.260">
    <property type="entry name" value="Galactose-binding domain-like"/>
    <property type="match status" value="1"/>
</dbReference>
<dbReference type="Gene3D" id="3.20.20.80">
    <property type="entry name" value="Glycosidases"/>
    <property type="match status" value="1"/>
</dbReference>
<dbReference type="GO" id="GO:0005990">
    <property type="term" value="P:lactose catabolic process"/>
    <property type="evidence" value="ECO:0007669"/>
    <property type="project" value="TreeGrafter"/>
</dbReference>
<dbReference type="InterPro" id="IPR011013">
    <property type="entry name" value="Gal_mutarotase_sf_dom"/>
</dbReference>
<evidence type="ECO:0000256" key="4">
    <source>
        <dbReference type="ARBA" id="ARBA00013303"/>
    </source>
</evidence>
<proteinExistence type="inferred from homology"/>
<evidence type="ECO:0000313" key="10">
    <source>
        <dbReference type="EMBL" id="KFF31553.1"/>
    </source>
</evidence>
<dbReference type="InterPro" id="IPR036156">
    <property type="entry name" value="Beta-gal/glucu_dom_sf"/>
</dbReference>
<organism evidence="10 11">
    <name type="scientific">Bifidobacterium bombi DSM 19703</name>
    <dbReference type="NCBI Taxonomy" id="1341695"/>
    <lineage>
        <taxon>Bacteria</taxon>
        <taxon>Bacillati</taxon>
        <taxon>Actinomycetota</taxon>
        <taxon>Actinomycetes</taxon>
        <taxon>Bifidobacteriales</taxon>
        <taxon>Bifidobacteriaceae</taxon>
        <taxon>Bifidobacterium</taxon>
    </lineage>
</organism>
<dbReference type="Pfam" id="PF02837">
    <property type="entry name" value="Glyco_hydro_2_N"/>
    <property type="match status" value="1"/>
</dbReference>
<evidence type="ECO:0000256" key="1">
    <source>
        <dbReference type="ARBA" id="ARBA00001412"/>
    </source>
</evidence>
<dbReference type="SUPFAM" id="SSF49785">
    <property type="entry name" value="Galactose-binding domain-like"/>
    <property type="match status" value="1"/>
</dbReference>
<dbReference type="PANTHER" id="PTHR46323">
    <property type="entry name" value="BETA-GALACTOSIDASE"/>
    <property type="match status" value="1"/>
</dbReference>
<comment type="catalytic activity">
    <reaction evidence="1 8">
        <text>Hydrolysis of terminal non-reducing beta-D-galactose residues in beta-D-galactosides.</text>
        <dbReference type="EC" id="3.2.1.23"/>
    </reaction>
</comment>
<dbReference type="InterPro" id="IPR023232">
    <property type="entry name" value="Glyco_hydro_2_AS"/>
</dbReference>
<protein>
    <recommendedName>
        <fullName evidence="4 8">Beta-galactosidase</fullName>
        <ecNumber evidence="3 8">3.2.1.23</ecNumber>
    </recommendedName>
    <alternativeName>
        <fullName evidence="7 8">Lactase</fullName>
    </alternativeName>
</protein>
<evidence type="ECO:0000256" key="5">
    <source>
        <dbReference type="ARBA" id="ARBA00022801"/>
    </source>
</evidence>
<dbReference type="InterPro" id="IPR008979">
    <property type="entry name" value="Galactose-bd-like_sf"/>
</dbReference>
<dbReference type="PANTHER" id="PTHR46323:SF2">
    <property type="entry name" value="BETA-GALACTOSIDASE"/>
    <property type="match status" value="1"/>
</dbReference>
<dbReference type="RefSeq" id="WP_044087005.1">
    <property type="nucleotide sequence ID" value="NZ_ATLK01000001.1"/>
</dbReference>
<dbReference type="SMART" id="SM01038">
    <property type="entry name" value="Bgal_small_N"/>
    <property type="match status" value="1"/>
</dbReference>
<evidence type="ECO:0000259" key="9">
    <source>
        <dbReference type="SMART" id="SM01038"/>
    </source>
</evidence>
<dbReference type="GO" id="GO:0004565">
    <property type="term" value="F:beta-galactosidase activity"/>
    <property type="evidence" value="ECO:0007669"/>
    <property type="project" value="UniProtKB-EC"/>
</dbReference>
<keyword evidence="5 8" id="KW-0378">Hydrolase</keyword>
<dbReference type="InterPro" id="IPR004199">
    <property type="entry name" value="B-gal_small/dom_5"/>
</dbReference>
<dbReference type="InterPro" id="IPR006104">
    <property type="entry name" value="Glyco_hydro_2_N"/>
</dbReference>
<dbReference type="Gene3D" id="2.60.40.10">
    <property type="entry name" value="Immunoglobulins"/>
    <property type="match status" value="2"/>
</dbReference>
<comment type="similarity">
    <text evidence="2 8">Belongs to the glycosyl hydrolase 2 family.</text>
</comment>
<dbReference type="AlphaFoldDB" id="A0A080N360"/>
<dbReference type="PRINTS" id="PR00132">
    <property type="entry name" value="GLHYDRLASE2"/>
</dbReference>
<name>A0A080N360_9BIFI</name>
<dbReference type="InterPro" id="IPR032312">
    <property type="entry name" value="LacZ_4"/>
</dbReference>
<gene>
    <name evidence="10" type="ORF">BBOMB_0930</name>
</gene>
<dbReference type="GO" id="GO:0009341">
    <property type="term" value="C:beta-galactosidase complex"/>
    <property type="evidence" value="ECO:0007669"/>
    <property type="project" value="InterPro"/>
</dbReference>
<dbReference type="InterPro" id="IPR006102">
    <property type="entry name" value="Ig-like_GH2"/>
</dbReference>
<reference evidence="10 11" key="1">
    <citation type="journal article" date="2014" name="Appl. Environ. Microbiol.">
        <title>Genomic encyclopedia of type strains of the genus Bifidobacterium.</title>
        <authorList>
            <person name="Milani C."/>
            <person name="Lugli G.A."/>
            <person name="Duranti S."/>
            <person name="Turroni F."/>
            <person name="Bottacini F."/>
            <person name="Mangifesta M."/>
            <person name="Sanchez B."/>
            <person name="Viappiani A."/>
            <person name="Mancabelli L."/>
            <person name="Taminiau B."/>
            <person name="Delcenserie V."/>
            <person name="Barrangou R."/>
            <person name="Margolles A."/>
            <person name="van Sinderen D."/>
            <person name="Ventura M."/>
        </authorList>
    </citation>
    <scope>NUCLEOTIDE SEQUENCE [LARGE SCALE GENOMIC DNA]</scope>
    <source>
        <strain evidence="10 11">DSM 19703</strain>
    </source>
</reference>
<dbReference type="Proteomes" id="UP000028730">
    <property type="component" value="Unassembled WGS sequence"/>
</dbReference>
<evidence type="ECO:0000256" key="7">
    <source>
        <dbReference type="ARBA" id="ARBA00032230"/>
    </source>
</evidence>
<dbReference type="InterPro" id="IPR050347">
    <property type="entry name" value="Bact_Beta-galactosidase"/>
</dbReference>
<dbReference type="Pfam" id="PF02929">
    <property type="entry name" value="Bgal_small_N"/>
    <property type="match status" value="1"/>
</dbReference>
<dbReference type="SUPFAM" id="SSF49303">
    <property type="entry name" value="beta-Galactosidase/glucuronidase domain"/>
    <property type="match status" value="2"/>
</dbReference>
<dbReference type="InterPro" id="IPR014718">
    <property type="entry name" value="GH-type_carb-bd"/>
</dbReference>
<dbReference type="Pfam" id="PF02836">
    <property type="entry name" value="Glyco_hydro_2_C"/>
    <property type="match status" value="1"/>
</dbReference>
<dbReference type="GO" id="GO:0030246">
    <property type="term" value="F:carbohydrate binding"/>
    <property type="evidence" value="ECO:0007669"/>
    <property type="project" value="InterPro"/>
</dbReference>
<dbReference type="EC" id="3.2.1.23" evidence="3 8"/>
<evidence type="ECO:0000256" key="8">
    <source>
        <dbReference type="RuleBase" id="RU361154"/>
    </source>
</evidence>
<dbReference type="SUPFAM" id="SSF74650">
    <property type="entry name" value="Galactose mutarotase-like"/>
    <property type="match status" value="1"/>
</dbReference>
<dbReference type="InterPro" id="IPR013783">
    <property type="entry name" value="Ig-like_fold"/>
</dbReference>